<dbReference type="InterPro" id="IPR007344">
    <property type="entry name" value="GrpB/CoaE"/>
</dbReference>
<organism evidence="1 2">
    <name type="scientific">Filobacillus milosensis</name>
    <dbReference type="NCBI Taxonomy" id="94137"/>
    <lineage>
        <taxon>Bacteria</taxon>
        <taxon>Bacillati</taxon>
        <taxon>Bacillota</taxon>
        <taxon>Bacilli</taxon>
        <taxon>Bacillales</taxon>
        <taxon>Bacillaceae</taxon>
        <taxon>Filobacillus</taxon>
    </lineage>
</organism>
<dbReference type="OrthoDB" id="9799092at2"/>
<evidence type="ECO:0000313" key="2">
    <source>
        <dbReference type="Proteomes" id="UP000297975"/>
    </source>
</evidence>
<comment type="caution">
    <text evidence="1">The sequence shown here is derived from an EMBL/GenBank/DDBJ whole genome shotgun (WGS) entry which is preliminary data.</text>
</comment>
<dbReference type="SUPFAM" id="SSF81301">
    <property type="entry name" value="Nucleotidyltransferase"/>
    <property type="match status" value="1"/>
</dbReference>
<dbReference type="Proteomes" id="UP000297975">
    <property type="component" value="Unassembled WGS sequence"/>
</dbReference>
<dbReference type="RefSeq" id="WP_134340291.1">
    <property type="nucleotide sequence ID" value="NZ_SOPW01000010.1"/>
</dbReference>
<dbReference type="Pfam" id="PF04229">
    <property type="entry name" value="GrpB"/>
    <property type="match status" value="1"/>
</dbReference>
<dbReference type="AlphaFoldDB" id="A0A4Y8IFQ4"/>
<sequence length="174" mass="20276">MLGLKKGEVKLVPHNPEWSQLFKKEKQLLEETVGEHIVAIEHFGSTAIKGIKAKPIIDILVGVRELDNARDLEVRTMSEIDYFRLQKQTVKDKVIFAKFPYREDDNFTKTHYLHVVEYGGDWWNAHVTFRDRLNEHAELAKEYESLKLSLAEKYADDVIAYLDAKESFVKKVIE</sequence>
<accession>A0A4Y8IFQ4</accession>
<keyword evidence="2" id="KW-1185">Reference proteome</keyword>
<name>A0A4Y8IFQ4_9BACI</name>
<dbReference type="PANTHER" id="PTHR34822">
    <property type="entry name" value="GRPB DOMAIN PROTEIN (AFU_ORTHOLOGUE AFUA_1G01530)"/>
    <property type="match status" value="1"/>
</dbReference>
<gene>
    <name evidence="1" type="ORF">E3U55_10020</name>
</gene>
<dbReference type="Gene3D" id="3.30.460.10">
    <property type="entry name" value="Beta Polymerase, domain 2"/>
    <property type="match status" value="1"/>
</dbReference>
<proteinExistence type="predicted"/>
<dbReference type="PANTHER" id="PTHR34822:SF1">
    <property type="entry name" value="GRPB FAMILY PROTEIN"/>
    <property type="match status" value="1"/>
</dbReference>
<evidence type="ECO:0000313" key="1">
    <source>
        <dbReference type="EMBL" id="TFB19493.1"/>
    </source>
</evidence>
<dbReference type="EMBL" id="SOPW01000010">
    <property type="protein sequence ID" value="TFB19493.1"/>
    <property type="molecule type" value="Genomic_DNA"/>
</dbReference>
<dbReference type="InterPro" id="IPR043519">
    <property type="entry name" value="NT_sf"/>
</dbReference>
<protein>
    <submittedName>
        <fullName evidence="1">GrpB family protein</fullName>
    </submittedName>
</protein>
<reference evidence="1 2" key="1">
    <citation type="submission" date="2019-03" db="EMBL/GenBank/DDBJ databases">
        <authorList>
            <person name="He R.-H."/>
        </authorList>
    </citation>
    <scope>NUCLEOTIDE SEQUENCE [LARGE SCALE GENOMIC DNA]</scope>
    <source>
        <strain evidence="2">SH 714</strain>
    </source>
</reference>